<proteinExistence type="inferred from homology"/>
<comment type="caution">
    <text evidence="8">The sequence shown here is derived from an EMBL/GenBank/DDBJ whole genome shotgun (WGS) entry which is preliminary data.</text>
</comment>
<evidence type="ECO:0000256" key="3">
    <source>
        <dbReference type="ARBA" id="ARBA00022755"/>
    </source>
</evidence>
<sequence length="188" mass="20033">MVKRRVGVMISGRGSNLKALHAASQAEDSPYSIVMVVSDNAAAPGLDWATENGIPTFATSADDGREGFEHRIHAALEGMKVEAIALAGFMRILSPEFVARWQGRIVNIHPSLLPKYPGLDTHARAIAAGDEVAGATVHVVTDKVDDGPIIGTAEVPVEAGDTPETLAARVLEAEHELYPQALAHWLTR</sequence>
<dbReference type="GO" id="GO:0004644">
    <property type="term" value="F:phosphoribosylglycinamide formyltransferase activity"/>
    <property type="evidence" value="ECO:0007669"/>
    <property type="project" value="UniProtKB-UniRule"/>
</dbReference>
<evidence type="ECO:0000256" key="5">
    <source>
        <dbReference type="ARBA" id="ARBA00047664"/>
    </source>
</evidence>
<keyword evidence="3 6" id="KW-0658">Purine biosynthesis</keyword>
<evidence type="ECO:0000256" key="4">
    <source>
        <dbReference type="ARBA" id="ARBA00038440"/>
    </source>
</evidence>
<name>A0A4U1L3C9_9SPHN</name>
<gene>
    <name evidence="6" type="primary">purN</name>
    <name evidence="8" type="ORF">FBR43_10760</name>
</gene>
<feature type="binding site" evidence="6">
    <location>
        <position position="65"/>
    </location>
    <ligand>
        <name>(6R)-10-formyltetrahydrofolate</name>
        <dbReference type="ChEBI" id="CHEBI:195366"/>
    </ligand>
</feature>
<dbReference type="Gene3D" id="3.40.50.170">
    <property type="entry name" value="Formyl transferase, N-terminal domain"/>
    <property type="match status" value="1"/>
</dbReference>
<dbReference type="InterPro" id="IPR036477">
    <property type="entry name" value="Formyl_transf_N_sf"/>
</dbReference>
<accession>A0A4U1L3C9</accession>
<dbReference type="InterPro" id="IPR004607">
    <property type="entry name" value="GART"/>
</dbReference>
<dbReference type="Pfam" id="PF00551">
    <property type="entry name" value="Formyl_trans_N"/>
    <property type="match status" value="1"/>
</dbReference>
<evidence type="ECO:0000256" key="2">
    <source>
        <dbReference type="ARBA" id="ARBA00022679"/>
    </source>
</evidence>
<dbReference type="EMBL" id="SWKR01000002">
    <property type="protein sequence ID" value="TKD51182.1"/>
    <property type="molecule type" value="Genomic_DNA"/>
</dbReference>
<dbReference type="SUPFAM" id="SSF53328">
    <property type="entry name" value="Formyltransferase"/>
    <property type="match status" value="1"/>
</dbReference>
<dbReference type="AlphaFoldDB" id="A0A4U1L3C9"/>
<dbReference type="InterPro" id="IPR001555">
    <property type="entry name" value="GART_AS"/>
</dbReference>
<feature type="binding site" evidence="6">
    <location>
        <begin position="90"/>
        <end position="93"/>
    </location>
    <ligand>
        <name>(6R)-10-formyltetrahydrofolate</name>
        <dbReference type="ChEBI" id="CHEBI:195366"/>
    </ligand>
</feature>
<dbReference type="CDD" id="cd08645">
    <property type="entry name" value="FMT_core_GART"/>
    <property type="match status" value="1"/>
</dbReference>
<evidence type="ECO:0000259" key="7">
    <source>
        <dbReference type="Pfam" id="PF00551"/>
    </source>
</evidence>
<comment type="catalytic activity">
    <reaction evidence="5 6">
        <text>N(1)-(5-phospho-beta-D-ribosyl)glycinamide + (6R)-10-formyltetrahydrofolate = N(2)-formyl-N(1)-(5-phospho-beta-D-ribosyl)glycinamide + (6S)-5,6,7,8-tetrahydrofolate + H(+)</text>
        <dbReference type="Rhea" id="RHEA:15053"/>
        <dbReference type="ChEBI" id="CHEBI:15378"/>
        <dbReference type="ChEBI" id="CHEBI:57453"/>
        <dbReference type="ChEBI" id="CHEBI:143788"/>
        <dbReference type="ChEBI" id="CHEBI:147286"/>
        <dbReference type="ChEBI" id="CHEBI:195366"/>
        <dbReference type="EC" id="2.1.2.2"/>
    </reaction>
</comment>
<feature type="site" description="Raises pKa of active site His" evidence="6">
    <location>
        <position position="145"/>
    </location>
</feature>
<dbReference type="PROSITE" id="PS00373">
    <property type="entry name" value="GART"/>
    <property type="match status" value="1"/>
</dbReference>
<comment type="function">
    <text evidence="6">Catalyzes the transfer of a formyl group from 10-formyltetrahydrofolate to 5-phospho-ribosyl-glycinamide (GAR), producing 5-phospho-ribosyl-N-formylglycinamide (FGAR) and tetrahydrofolate.</text>
</comment>
<evidence type="ECO:0000313" key="8">
    <source>
        <dbReference type="EMBL" id="TKD51182.1"/>
    </source>
</evidence>
<feature type="domain" description="Formyl transferase N-terminal" evidence="7">
    <location>
        <begin position="5"/>
        <end position="182"/>
    </location>
</feature>
<comment type="similarity">
    <text evidence="4 6">Belongs to the GART family.</text>
</comment>
<dbReference type="UniPathway" id="UPA00074">
    <property type="reaction ID" value="UER00126"/>
</dbReference>
<dbReference type="HAMAP" id="MF_01930">
    <property type="entry name" value="PurN"/>
    <property type="match status" value="1"/>
</dbReference>
<reference evidence="8 9" key="1">
    <citation type="submission" date="2019-04" db="EMBL/GenBank/DDBJ databases">
        <authorList>
            <person name="Yang Y."/>
            <person name="Wei D."/>
        </authorList>
    </citation>
    <scope>NUCLEOTIDE SEQUENCE [LARGE SCALE GENOMIC DNA]</scope>
    <source>
        <strain evidence="8 9">L-1-4w-11</strain>
    </source>
</reference>
<keyword evidence="9" id="KW-1185">Reference proteome</keyword>
<feature type="binding site" evidence="6">
    <location>
        <position position="107"/>
    </location>
    <ligand>
        <name>(6R)-10-formyltetrahydrofolate</name>
        <dbReference type="ChEBI" id="CHEBI:195366"/>
    </ligand>
</feature>
<evidence type="ECO:0000313" key="9">
    <source>
        <dbReference type="Proteomes" id="UP000309138"/>
    </source>
</evidence>
<dbReference type="InterPro" id="IPR002376">
    <property type="entry name" value="Formyl_transf_N"/>
</dbReference>
<keyword evidence="2 6" id="KW-0808">Transferase</keyword>
<dbReference type="PANTHER" id="PTHR43369:SF2">
    <property type="entry name" value="PHOSPHORIBOSYLGLYCINAMIDE FORMYLTRANSFERASE"/>
    <property type="match status" value="1"/>
</dbReference>
<dbReference type="EC" id="2.1.2.2" evidence="6"/>
<dbReference type="NCBIfam" id="TIGR00639">
    <property type="entry name" value="PurN"/>
    <property type="match status" value="1"/>
</dbReference>
<feature type="binding site" evidence="6">
    <location>
        <begin position="14"/>
        <end position="16"/>
    </location>
    <ligand>
        <name>N(1)-(5-phospho-beta-D-ribosyl)glycinamide</name>
        <dbReference type="ChEBI" id="CHEBI:143788"/>
    </ligand>
</feature>
<feature type="active site" description="Proton donor" evidence="6">
    <location>
        <position position="109"/>
    </location>
</feature>
<protein>
    <recommendedName>
        <fullName evidence="6">Phosphoribosylglycinamide formyltransferase</fullName>
        <ecNumber evidence="6">2.1.2.2</ecNumber>
    </recommendedName>
    <alternativeName>
        <fullName evidence="6">5'-phosphoribosylglycinamide transformylase</fullName>
    </alternativeName>
    <alternativeName>
        <fullName evidence="6">GAR transformylase</fullName>
        <shortName evidence="6">GART</shortName>
    </alternativeName>
</protein>
<comment type="pathway">
    <text evidence="1 6">Purine metabolism; IMP biosynthesis via de novo pathway; N(2)-formyl-N(1)-(5-phospho-D-ribosyl)glycinamide from N(1)-(5-phospho-D-ribosyl)glycinamide (10-formyl THF route): step 1/1.</text>
</comment>
<organism evidence="8 9">
    <name type="scientific">Sphingomonas baiyangensis</name>
    <dbReference type="NCBI Taxonomy" id="2572576"/>
    <lineage>
        <taxon>Bacteria</taxon>
        <taxon>Pseudomonadati</taxon>
        <taxon>Pseudomonadota</taxon>
        <taxon>Alphaproteobacteria</taxon>
        <taxon>Sphingomonadales</taxon>
        <taxon>Sphingomonadaceae</taxon>
        <taxon>Sphingomonas</taxon>
    </lineage>
</organism>
<dbReference type="RefSeq" id="WP_136943131.1">
    <property type="nucleotide sequence ID" value="NZ_SWKR01000002.1"/>
</dbReference>
<dbReference type="PANTHER" id="PTHR43369">
    <property type="entry name" value="PHOSPHORIBOSYLGLYCINAMIDE FORMYLTRANSFERASE"/>
    <property type="match status" value="1"/>
</dbReference>
<evidence type="ECO:0000256" key="1">
    <source>
        <dbReference type="ARBA" id="ARBA00005054"/>
    </source>
</evidence>
<dbReference type="GO" id="GO:0006189">
    <property type="term" value="P:'de novo' IMP biosynthetic process"/>
    <property type="evidence" value="ECO:0007669"/>
    <property type="project" value="UniProtKB-UniRule"/>
</dbReference>
<evidence type="ECO:0000256" key="6">
    <source>
        <dbReference type="HAMAP-Rule" id="MF_01930"/>
    </source>
</evidence>
<dbReference type="GO" id="GO:0005829">
    <property type="term" value="C:cytosol"/>
    <property type="evidence" value="ECO:0007669"/>
    <property type="project" value="TreeGrafter"/>
</dbReference>
<dbReference type="Proteomes" id="UP000309138">
    <property type="component" value="Unassembled WGS sequence"/>
</dbReference>
<dbReference type="OrthoDB" id="9806170at2"/>